<evidence type="ECO:0000313" key="2">
    <source>
        <dbReference type="Proteomes" id="UP000007652"/>
    </source>
</evidence>
<organism evidence="1 2">
    <name type="scientific">Caloramator australicus RC3</name>
    <dbReference type="NCBI Taxonomy" id="857293"/>
    <lineage>
        <taxon>Bacteria</taxon>
        <taxon>Bacillati</taxon>
        <taxon>Bacillota</taxon>
        <taxon>Clostridia</taxon>
        <taxon>Eubacteriales</taxon>
        <taxon>Clostridiaceae</taxon>
        <taxon>Caloramator</taxon>
    </lineage>
</organism>
<comment type="caution">
    <text evidence="1">The sequence shown here is derived from an EMBL/GenBank/DDBJ whole genome shotgun (WGS) entry which is preliminary data.</text>
</comment>
<dbReference type="STRING" id="857293.CAAU_2286"/>
<dbReference type="Proteomes" id="UP000007652">
    <property type="component" value="Unassembled WGS sequence"/>
</dbReference>
<gene>
    <name evidence="1" type="ORF">CAAU_2286</name>
</gene>
<accession>I7K9R2</accession>
<dbReference type="AlphaFoldDB" id="I7K9R2"/>
<sequence length="73" mass="8649">MEMNIKFAEKLNIAKEKVNENDALKDEFKAAVLELELIRNYINYVDDPDLIEYAIYAEKAIQKRIAYILKKLR</sequence>
<reference evidence="1 2" key="1">
    <citation type="journal article" date="2011" name="J. Bacteriol.">
        <title>Draft genome sequence of Caloramator australicus strain RC3T, a thermoanaerobe from the Great Artesian Basin of Australia.</title>
        <authorList>
            <person name="Ogg C.D."/>
            <person name="Patel B.K.C."/>
        </authorList>
    </citation>
    <scope>NUCLEOTIDE SEQUENCE [LARGE SCALE GENOMIC DNA]</scope>
    <source>
        <strain evidence="1 2">RC3</strain>
    </source>
</reference>
<name>I7K9R2_9CLOT</name>
<dbReference type="OrthoDB" id="1809893at2"/>
<proteinExistence type="predicted"/>
<dbReference type="EMBL" id="CAKP01000120">
    <property type="protein sequence ID" value="CCJ34370.1"/>
    <property type="molecule type" value="Genomic_DNA"/>
</dbReference>
<evidence type="ECO:0000313" key="1">
    <source>
        <dbReference type="EMBL" id="CCJ34370.1"/>
    </source>
</evidence>
<dbReference type="RefSeq" id="WP_008909624.1">
    <property type="nucleotide sequence ID" value="NZ_CAKP01000120.1"/>
</dbReference>
<protein>
    <submittedName>
        <fullName evidence="1">Uncharacterized protein</fullName>
    </submittedName>
</protein>
<keyword evidence="2" id="KW-1185">Reference proteome</keyword>